<comment type="caution">
    <text evidence="4">The sequence shown here is derived from an EMBL/GenBank/DDBJ whole genome shotgun (WGS) entry which is preliminary data.</text>
</comment>
<dbReference type="Pfam" id="PF10342">
    <property type="entry name" value="Kre9_KNH"/>
    <property type="match status" value="1"/>
</dbReference>
<proteinExistence type="predicted"/>
<evidence type="ECO:0000313" key="4">
    <source>
        <dbReference type="EMBL" id="CDO77492.1"/>
    </source>
</evidence>
<evidence type="ECO:0000313" key="5">
    <source>
        <dbReference type="Proteomes" id="UP000029665"/>
    </source>
</evidence>
<protein>
    <recommendedName>
        <fullName evidence="3">Yeast cell wall synthesis Kre9/Knh1-like N-terminal domain-containing protein</fullName>
    </recommendedName>
</protein>
<dbReference type="OrthoDB" id="5420143at2759"/>
<dbReference type="PANTHER" id="PTHR35185:SF1">
    <property type="entry name" value="UPF0619 GPI-ANCHORED MEMBRANE PROTEIN C1322.10"/>
    <property type="match status" value="1"/>
</dbReference>
<accession>A0A060SSH3</accession>
<dbReference type="PANTHER" id="PTHR35185">
    <property type="entry name" value="SERINE/THREONINE-RICH PROTEIN ADG2-RELATED"/>
    <property type="match status" value="1"/>
</dbReference>
<feature type="compositionally biased region" description="Low complexity" evidence="2">
    <location>
        <begin position="173"/>
        <end position="205"/>
    </location>
</feature>
<dbReference type="InterPro" id="IPR018466">
    <property type="entry name" value="Kre9/Knh1-like_N"/>
</dbReference>
<dbReference type="EMBL" id="CCBP010000456">
    <property type="protein sequence ID" value="CDO77492.1"/>
    <property type="molecule type" value="Genomic_DNA"/>
</dbReference>
<reference evidence="4" key="1">
    <citation type="submission" date="2014-01" db="EMBL/GenBank/DDBJ databases">
        <title>The genome of the white-rot fungus Pycnoporus cinnabarinus: a basidiomycete model with a versatile arsenal for lignocellulosic biomass breakdown.</title>
        <authorList>
            <person name="Levasseur A."/>
            <person name="Lomascolo A."/>
            <person name="Ruiz-Duenas F.J."/>
            <person name="Uzan E."/>
            <person name="Piumi F."/>
            <person name="Kues U."/>
            <person name="Ram A.F.J."/>
            <person name="Murat C."/>
            <person name="Haon M."/>
            <person name="Benoit I."/>
            <person name="Arfi Y."/>
            <person name="Chevret D."/>
            <person name="Drula E."/>
            <person name="Kwon M.J."/>
            <person name="Gouret P."/>
            <person name="Lesage-Meessen L."/>
            <person name="Lombard V."/>
            <person name="Mariette J."/>
            <person name="Noirot C."/>
            <person name="Park J."/>
            <person name="Patyshakuliyeva A."/>
            <person name="Wieneger R.A.B."/>
            <person name="Wosten H.A.B."/>
            <person name="Martin F."/>
            <person name="Coutinho P.M."/>
            <person name="de Vries R."/>
            <person name="Martinez A.T."/>
            <person name="Klopp C."/>
            <person name="Pontarotti P."/>
            <person name="Henrissat B."/>
            <person name="Record E."/>
        </authorList>
    </citation>
    <scope>NUCLEOTIDE SEQUENCE [LARGE SCALE GENOMIC DNA]</scope>
    <source>
        <strain evidence="4">BRFM137</strain>
    </source>
</reference>
<dbReference type="STRING" id="5643.A0A060SSH3"/>
<keyword evidence="1" id="KW-0732">Signal</keyword>
<dbReference type="OMA" id="WVQNTSN"/>
<evidence type="ECO:0000259" key="3">
    <source>
        <dbReference type="Pfam" id="PF10342"/>
    </source>
</evidence>
<organism evidence="4 5">
    <name type="scientific">Pycnoporus cinnabarinus</name>
    <name type="common">Cinnabar-red polypore</name>
    <name type="synonym">Trametes cinnabarina</name>
    <dbReference type="NCBI Taxonomy" id="5643"/>
    <lineage>
        <taxon>Eukaryota</taxon>
        <taxon>Fungi</taxon>
        <taxon>Dikarya</taxon>
        <taxon>Basidiomycota</taxon>
        <taxon>Agaricomycotina</taxon>
        <taxon>Agaricomycetes</taxon>
        <taxon>Polyporales</taxon>
        <taxon>Polyporaceae</taxon>
        <taxon>Trametes</taxon>
    </lineage>
</organism>
<feature type="domain" description="Yeast cell wall synthesis Kre9/Knh1-like N-terminal" evidence="3">
    <location>
        <begin position="75"/>
        <end position="166"/>
    </location>
</feature>
<dbReference type="HOGENOM" id="CLU_099094_0_0_1"/>
<feature type="region of interest" description="Disordered" evidence="2">
    <location>
        <begin position="169"/>
        <end position="205"/>
    </location>
</feature>
<evidence type="ECO:0000256" key="2">
    <source>
        <dbReference type="SAM" id="MobiDB-lite"/>
    </source>
</evidence>
<name>A0A060SSH3_PYCCI</name>
<sequence>MIENNIPWEQNATETSSKARALFTSRPQGFSPFLPPSFSSLPQAVQACRSLFKMRFSLAALALPIAVTNALQILSPSSSSYWVQNTSNTITWQFSQGDPSPISITVVNANNATLNGAFSIANFVNVSTQTFTVTNVTLRPGDHYQVQFVNTSNITQVFAHSDDFSVKPPGTAPAPVVSASATSSGASASSTAPSGTSSTSSASASAQGNSKNGAISLTSSQGVFGVIAACAVASLSALLL</sequence>
<keyword evidence="5" id="KW-1185">Reference proteome</keyword>
<dbReference type="InterPro" id="IPR052479">
    <property type="entry name" value="GPI-anchor_Adhesion_Reg"/>
</dbReference>
<gene>
    <name evidence="4" type="ORF">BN946_scf184902.g26</name>
</gene>
<dbReference type="Proteomes" id="UP000029665">
    <property type="component" value="Unassembled WGS sequence"/>
</dbReference>
<evidence type="ECO:0000256" key="1">
    <source>
        <dbReference type="ARBA" id="ARBA00022729"/>
    </source>
</evidence>
<dbReference type="AlphaFoldDB" id="A0A060SSH3"/>